<proteinExistence type="predicted"/>
<evidence type="ECO:0000313" key="1">
    <source>
        <dbReference type="EMBL" id="KAG3207790.1"/>
    </source>
</evidence>
<gene>
    <name evidence="1" type="ORF">PC129_g21173</name>
</gene>
<name>A0A8T1H6I3_9STRA</name>
<organism evidence="1 2">
    <name type="scientific">Phytophthora cactorum</name>
    <dbReference type="NCBI Taxonomy" id="29920"/>
    <lineage>
        <taxon>Eukaryota</taxon>
        <taxon>Sar</taxon>
        <taxon>Stramenopiles</taxon>
        <taxon>Oomycota</taxon>
        <taxon>Peronosporomycetes</taxon>
        <taxon>Peronosporales</taxon>
        <taxon>Peronosporaceae</taxon>
        <taxon>Phytophthora</taxon>
    </lineage>
</organism>
<accession>A0A8T1H6I3</accession>
<protein>
    <submittedName>
        <fullName evidence="1">Uncharacterized protein</fullName>
    </submittedName>
</protein>
<dbReference type="EMBL" id="RCMV01001638">
    <property type="protein sequence ID" value="KAG3207790.1"/>
    <property type="molecule type" value="Genomic_DNA"/>
</dbReference>
<dbReference type="AlphaFoldDB" id="A0A8T1H6I3"/>
<dbReference type="Proteomes" id="UP000760860">
    <property type="component" value="Unassembled WGS sequence"/>
</dbReference>
<comment type="caution">
    <text evidence="1">The sequence shown here is derived from an EMBL/GenBank/DDBJ whole genome shotgun (WGS) entry which is preliminary data.</text>
</comment>
<evidence type="ECO:0000313" key="2">
    <source>
        <dbReference type="Proteomes" id="UP000760860"/>
    </source>
</evidence>
<sequence length="37" mass="4168">MAHSSDSVAVCRAVFEFWNSTNDYFICERRIAPGSCP</sequence>
<reference evidence="1" key="1">
    <citation type="submission" date="2018-05" db="EMBL/GenBank/DDBJ databases">
        <title>Effector identification in a new, highly contiguous assembly of the strawberry crown rot pathogen Phytophthora cactorum.</title>
        <authorList>
            <person name="Armitage A.D."/>
            <person name="Nellist C.F."/>
            <person name="Bates H."/>
            <person name="Vickerstaff R.J."/>
            <person name="Harrison R.J."/>
        </authorList>
    </citation>
    <scope>NUCLEOTIDE SEQUENCE</scope>
    <source>
        <strain evidence="1">P421</strain>
    </source>
</reference>